<dbReference type="Pfam" id="PF00931">
    <property type="entry name" value="NB-ARC"/>
    <property type="match status" value="1"/>
</dbReference>
<name>A0ABM4A2R6_ZIZJJ</name>
<dbReference type="Gene3D" id="1.10.10.10">
    <property type="entry name" value="Winged helix-like DNA-binding domain superfamily/Winged helix DNA-binding domain"/>
    <property type="match status" value="1"/>
</dbReference>
<dbReference type="GeneID" id="132800774"/>
<feature type="domain" description="Disease resistance R13L4/SHOC-2-like LRR" evidence="9">
    <location>
        <begin position="604"/>
        <end position="688"/>
    </location>
</feature>
<sequence length="696" mass="80256">MAEALLSAVLRQLVSIVTKLGNQELRLVKDVEKSVSNIQKKLEDIQAVLEDAERKQLDDPSVRRWLGKLKDVSYATNDVLDDWSSEILKSQIPNHVEEEEGDHHQKADLVSNKMMKKKKVCFPSPSCCFCLSQLKQVGVRREIAHRIKELNETLDEIAKEKDAYSLEKTNNASPKERRETTSFVYEPDVDGRDEDKNLVISKLLSDESSDKGPVIIPIVGMGGLGKTTLAQLVFNHEKIKMHFNERIWVCVSDPFDEVRIAKAIIESLKGCQANLDTLEALSHRIRESIEGKKFLLVLDDVWSDEREKLEKLIQPLRCGAVGSRLLVTTRKTEVANMMGVTSSQIIYLDLLSDDHCWKIIMRLAFEERNDEESKQQLEGVGKEIAKKCKGLPLVAKTLGCLMFSKETLKEWEDVLSSKLWELQDEQSKTYAPFFLSYNDLSPRQKRCFSYCSVFPKDFKIERSSLIEMWMSQGYLSGSPQDMEKEGEKCFKILSMRSFFQDFERRIDGSIRSCKMHDILHDFSQFLTTNECSAMKVDMEEIEPLSVEKVRHFTLQTSKLGVAKFPTSTFHQNNLRTLFLNFSGSRLFDDDYDMLFFLQICGIQKHIRTLYLEKCRIRKVPEQLGQLIHLRYLNLSFNSSLRELPDEVCDLCNLQTLRIKYCQSLQRLPKGMGKLVNLRHLYCLGCSNLEGIAKRYW</sequence>
<dbReference type="PRINTS" id="PR00364">
    <property type="entry name" value="DISEASERSIST"/>
</dbReference>
<reference evidence="11" key="2">
    <citation type="submission" date="2025-08" db="UniProtKB">
        <authorList>
            <consortium name="RefSeq"/>
        </authorList>
    </citation>
    <scope>IDENTIFICATION</scope>
    <source>
        <tissue evidence="11">Seedling</tissue>
    </source>
</reference>
<keyword evidence="1" id="KW-0677">Repeat</keyword>
<dbReference type="InterPro" id="IPR036388">
    <property type="entry name" value="WH-like_DNA-bd_sf"/>
</dbReference>
<proteinExistence type="predicted"/>
<keyword evidence="4" id="KW-0067">ATP-binding</keyword>
<dbReference type="Gene3D" id="3.40.50.300">
    <property type="entry name" value="P-loop containing nucleotide triphosphate hydrolases"/>
    <property type="match status" value="1"/>
</dbReference>
<dbReference type="SUPFAM" id="SSF52058">
    <property type="entry name" value="L domain-like"/>
    <property type="match status" value="1"/>
</dbReference>
<dbReference type="InterPro" id="IPR055414">
    <property type="entry name" value="LRR_R13L4/SHOC2-like"/>
</dbReference>
<dbReference type="CDD" id="cd14798">
    <property type="entry name" value="RX-CC_like"/>
    <property type="match status" value="1"/>
</dbReference>
<dbReference type="InterPro" id="IPR041118">
    <property type="entry name" value="Rx_N"/>
</dbReference>
<organism evidence="10 11">
    <name type="scientific">Ziziphus jujuba</name>
    <name type="common">Chinese jujube</name>
    <name type="synonym">Ziziphus sativa</name>
    <dbReference type="NCBI Taxonomy" id="326968"/>
    <lineage>
        <taxon>Eukaryota</taxon>
        <taxon>Viridiplantae</taxon>
        <taxon>Streptophyta</taxon>
        <taxon>Embryophyta</taxon>
        <taxon>Tracheophyta</taxon>
        <taxon>Spermatophyta</taxon>
        <taxon>Magnoliopsida</taxon>
        <taxon>eudicotyledons</taxon>
        <taxon>Gunneridae</taxon>
        <taxon>Pentapetalae</taxon>
        <taxon>rosids</taxon>
        <taxon>fabids</taxon>
        <taxon>Rosales</taxon>
        <taxon>Rhamnaceae</taxon>
        <taxon>Paliureae</taxon>
        <taxon>Ziziphus</taxon>
    </lineage>
</organism>
<gene>
    <name evidence="11" type="primary">LOC132800774</name>
</gene>
<dbReference type="InterPro" id="IPR002182">
    <property type="entry name" value="NB-ARC"/>
</dbReference>
<protein>
    <submittedName>
        <fullName evidence="11">Disease resistance protein RGA2-like</fullName>
    </submittedName>
</protein>
<dbReference type="Gene3D" id="1.20.5.4130">
    <property type="match status" value="1"/>
</dbReference>
<accession>A0ABM4A2R6</accession>
<evidence type="ECO:0000259" key="7">
    <source>
        <dbReference type="Pfam" id="PF18052"/>
    </source>
</evidence>
<feature type="coiled-coil region" evidence="5">
    <location>
        <begin position="140"/>
        <end position="167"/>
    </location>
</feature>
<dbReference type="Pfam" id="PF23559">
    <property type="entry name" value="WHD_DRP"/>
    <property type="match status" value="1"/>
</dbReference>
<evidence type="ECO:0000256" key="3">
    <source>
        <dbReference type="ARBA" id="ARBA00022821"/>
    </source>
</evidence>
<dbReference type="InterPro" id="IPR038005">
    <property type="entry name" value="RX-like_CC"/>
</dbReference>
<dbReference type="Gene3D" id="3.80.10.10">
    <property type="entry name" value="Ribonuclease Inhibitor"/>
    <property type="match status" value="1"/>
</dbReference>
<dbReference type="InterPro" id="IPR042197">
    <property type="entry name" value="Apaf_helical"/>
</dbReference>
<feature type="domain" description="Disease resistance protein winged helix" evidence="8">
    <location>
        <begin position="453"/>
        <end position="522"/>
    </location>
</feature>
<evidence type="ECO:0000259" key="9">
    <source>
        <dbReference type="Pfam" id="PF23598"/>
    </source>
</evidence>
<evidence type="ECO:0000313" key="10">
    <source>
        <dbReference type="Proteomes" id="UP001652623"/>
    </source>
</evidence>
<keyword evidence="3" id="KW-0611">Plant defense</keyword>
<evidence type="ECO:0000259" key="8">
    <source>
        <dbReference type="Pfam" id="PF23559"/>
    </source>
</evidence>
<dbReference type="Gene3D" id="1.10.8.430">
    <property type="entry name" value="Helical domain of apoptotic protease-activating factors"/>
    <property type="match status" value="1"/>
</dbReference>
<dbReference type="RefSeq" id="XP_060671028.1">
    <property type="nucleotide sequence ID" value="XM_060815045.1"/>
</dbReference>
<keyword evidence="5" id="KW-0175">Coiled coil</keyword>
<dbReference type="Pfam" id="PF18052">
    <property type="entry name" value="Rx_N"/>
    <property type="match status" value="1"/>
</dbReference>
<dbReference type="PANTHER" id="PTHR36766:SF45">
    <property type="entry name" value="NB-ARC DOMAIN-CONTAINING PROTEIN"/>
    <property type="match status" value="1"/>
</dbReference>
<reference evidence="10" key="1">
    <citation type="submission" date="2025-05" db="UniProtKB">
        <authorList>
            <consortium name="RefSeq"/>
        </authorList>
    </citation>
    <scope>NUCLEOTIDE SEQUENCE [LARGE SCALE GENOMIC DNA]</scope>
</reference>
<keyword evidence="2" id="KW-0547">Nucleotide-binding</keyword>
<dbReference type="InterPro" id="IPR058922">
    <property type="entry name" value="WHD_DRP"/>
</dbReference>
<evidence type="ECO:0000256" key="5">
    <source>
        <dbReference type="SAM" id="Coils"/>
    </source>
</evidence>
<feature type="coiled-coil region" evidence="5">
    <location>
        <begin position="28"/>
        <end position="55"/>
    </location>
</feature>
<evidence type="ECO:0000313" key="11">
    <source>
        <dbReference type="RefSeq" id="XP_060671028.1"/>
    </source>
</evidence>
<dbReference type="Proteomes" id="UP001652623">
    <property type="component" value="Chromosome 2"/>
</dbReference>
<evidence type="ECO:0000256" key="4">
    <source>
        <dbReference type="ARBA" id="ARBA00022840"/>
    </source>
</evidence>
<dbReference type="Pfam" id="PF23598">
    <property type="entry name" value="LRR_14"/>
    <property type="match status" value="1"/>
</dbReference>
<feature type="domain" description="NB-ARC" evidence="6">
    <location>
        <begin position="194"/>
        <end position="368"/>
    </location>
</feature>
<evidence type="ECO:0000256" key="2">
    <source>
        <dbReference type="ARBA" id="ARBA00022741"/>
    </source>
</evidence>
<dbReference type="PANTHER" id="PTHR36766">
    <property type="entry name" value="PLANT BROAD-SPECTRUM MILDEW RESISTANCE PROTEIN RPW8"/>
    <property type="match status" value="1"/>
</dbReference>
<feature type="domain" description="Disease resistance N-terminal" evidence="7">
    <location>
        <begin position="10"/>
        <end position="102"/>
    </location>
</feature>
<dbReference type="InterPro" id="IPR027417">
    <property type="entry name" value="P-loop_NTPase"/>
</dbReference>
<dbReference type="InterPro" id="IPR032675">
    <property type="entry name" value="LRR_dom_sf"/>
</dbReference>
<dbReference type="SUPFAM" id="SSF52540">
    <property type="entry name" value="P-loop containing nucleoside triphosphate hydrolases"/>
    <property type="match status" value="1"/>
</dbReference>
<evidence type="ECO:0000259" key="6">
    <source>
        <dbReference type="Pfam" id="PF00931"/>
    </source>
</evidence>
<keyword evidence="10" id="KW-1185">Reference proteome</keyword>
<evidence type="ECO:0000256" key="1">
    <source>
        <dbReference type="ARBA" id="ARBA00022737"/>
    </source>
</evidence>